<dbReference type="KEGG" id="ppha:BVH74_16080"/>
<feature type="transmembrane region" description="Helical" evidence="1">
    <location>
        <begin position="49"/>
        <end position="70"/>
    </location>
</feature>
<dbReference type="RefSeq" id="WP_080051083.1">
    <property type="nucleotide sequence ID" value="NZ_CP020100.1"/>
</dbReference>
<feature type="transmembrane region" description="Helical" evidence="1">
    <location>
        <begin position="7"/>
        <end position="29"/>
    </location>
</feature>
<name>A0A1V0B8B5_9GAMM</name>
<keyword evidence="1" id="KW-1133">Transmembrane helix</keyword>
<accession>A0A1V0B8B5</accession>
<keyword evidence="3" id="KW-1185">Reference proteome</keyword>
<dbReference type="EMBL" id="CP020100">
    <property type="protein sequence ID" value="AQZ96175.1"/>
    <property type="molecule type" value="Genomic_DNA"/>
</dbReference>
<dbReference type="STRING" id="1931241.BVH74_16080"/>
<keyword evidence="1" id="KW-0472">Membrane</keyword>
<evidence type="ECO:0000313" key="2">
    <source>
        <dbReference type="EMBL" id="AQZ96175.1"/>
    </source>
</evidence>
<reference evidence="2 3" key="1">
    <citation type="submission" date="2017-03" db="EMBL/GenBank/DDBJ databases">
        <title>Complete genome sequence of the novel DNRA strain Pseudomonas sp. S-6-2 isolated from Chinese polluted river sediment. Journal of Biotechnology.</title>
        <authorList>
            <person name="Li J."/>
            <person name="Xiang F."/>
            <person name="Wang L."/>
            <person name="Xi L."/>
            <person name="Liu J."/>
        </authorList>
    </citation>
    <scope>NUCLEOTIDE SEQUENCE [LARGE SCALE GENOMIC DNA]</scope>
    <source>
        <strain evidence="2 3">S-6-2</strain>
    </source>
</reference>
<protein>
    <submittedName>
        <fullName evidence="2">Uncharacterized protein</fullName>
    </submittedName>
</protein>
<proteinExistence type="predicted"/>
<gene>
    <name evidence="2" type="ORF">BVH74_16080</name>
</gene>
<organism evidence="2 3">
    <name type="scientific">Halopseudomonas phragmitis</name>
    <dbReference type="NCBI Taxonomy" id="1931241"/>
    <lineage>
        <taxon>Bacteria</taxon>
        <taxon>Pseudomonadati</taxon>
        <taxon>Pseudomonadota</taxon>
        <taxon>Gammaproteobacteria</taxon>
        <taxon>Pseudomonadales</taxon>
        <taxon>Pseudomonadaceae</taxon>
        <taxon>Halopseudomonas</taxon>
    </lineage>
</organism>
<keyword evidence="1" id="KW-0812">Transmembrane</keyword>
<evidence type="ECO:0000313" key="3">
    <source>
        <dbReference type="Proteomes" id="UP000243488"/>
    </source>
</evidence>
<dbReference type="AlphaFoldDB" id="A0A1V0B8B5"/>
<evidence type="ECO:0000256" key="1">
    <source>
        <dbReference type="SAM" id="Phobius"/>
    </source>
</evidence>
<sequence>MTHFEWILIYGLNSLFWKWIISWGGANWVEGWKSWFLVSLLAPRWSAEGIRLFAVTVWFFTTLWFIAGLFSDHVRNSNFLL</sequence>
<dbReference type="Proteomes" id="UP000243488">
    <property type="component" value="Chromosome"/>
</dbReference>